<evidence type="ECO:0000259" key="2">
    <source>
        <dbReference type="Pfam" id="PF13193"/>
    </source>
</evidence>
<accession>A0ABN4ANG7</accession>
<dbReference type="EMBL" id="CP002961">
    <property type="protein sequence ID" value="AFK03701.1"/>
    <property type="molecule type" value="Genomic_DNA"/>
</dbReference>
<dbReference type="Pfam" id="PF00501">
    <property type="entry name" value="AMP-binding"/>
    <property type="match status" value="1"/>
</dbReference>
<gene>
    <name evidence="3" type="ordered locus">Emtol_2565</name>
</gene>
<dbReference type="PANTHER" id="PTHR24096">
    <property type="entry name" value="LONG-CHAIN-FATTY-ACID--COA LIGASE"/>
    <property type="match status" value="1"/>
</dbReference>
<dbReference type="Proteomes" id="UP000002875">
    <property type="component" value="Chromosome"/>
</dbReference>
<organism evidence="3 4">
    <name type="scientific">Emticicia oligotrophica (strain DSM 17448 / CIP 109782 / MTCC 6937 / GPTSA100-15)</name>
    <dbReference type="NCBI Taxonomy" id="929562"/>
    <lineage>
        <taxon>Bacteria</taxon>
        <taxon>Pseudomonadati</taxon>
        <taxon>Bacteroidota</taxon>
        <taxon>Cytophagia</taxon>
        <taxon>Cytophagales</taxon>
        <taxon>Leadbetterellaceae</taxon>
        <taxon>Emticicia</taxon>
    </lineage>
</organism>
<dbReference type="InterPro" id="IPR042099">
    <property type="entry name" value="ANL_N_sf"/>
</dbReference>
<feature type="domain" description="AMP-binding enzyme C-terminal" evidence="2">
    <location>
        <begin position="416"/>
        <end position="491"/>
    </location>
</feature>
<dbReference type="Pfam" id="PF13193">
    <property type="entry name" value="AMP-binding_C"/>
    <property type="match status" value="1"/>
</dbReference>
<dbReference type="Gene3D" id="3.40.50.12780">
    <property type="entry name" value="N-terminal domain of ligase-like"/>
    <property type="match status" value="1"/>
</dbReference>
<dbReference type="GO" id="GO:0016874">
    <property type="term" value="F:ligase activity"/>
    <property type="evidence" value="ECO:0007669"/>
    <property type="project" value="UniProtKB-KW"/>
</dbReference>
<keyword evidence="4" id="KW-1185">Reference proteome</keyword>
<dbReference type="SUPFAM" id="SSF56801">
    <property type="entry name" value="Acetyl-CoA synthetase-like"/>
    <property type="match status" value="1"/>
</dbReference>
<dbReference type="Gene3D" id="3.30.300.30">
    <property type="match status" value="1"/>
</dbReference>
<dbReference type="InterPro" id="IPR020845">
    <property type="entry name" value="AMP-binding_CS"/>
</dbReference>
<dbReference type="PANTHER" id="PTHR24096:SF267">
    <property type="entry name" value="MALONATE--COA LIGASE ACSF3, MITOCHONDRIAL"/>
    <property type="match status" value="1"/>
</dbReference>
<dbReference type="InterPro" id="IPR025110">
    <property type="entry name" value="AMP-bd_C"/>
</dbReference>
<evidence type="ECO:0000259" key="1">
    <source>
        <dbReference type="Pfam" id="PF00501"/>
    </source>
</evidence>
<evidence type="ECO:0000313" key="3">
    <source>
        <dbReference type="EMBL" id="AFK03701.1"/>
    </source>
</evidence>
<dbReference type="InterPro" id="IPR045851">
    <property type="entry name" value="AMP-bd_C_sf"/>
</dbReference>
<keyword evidence="3" id="KW-0436">Ligase</keyword>
<reference evidence="3 4" key="1">
    <citation type="submission" date="2011-07" db="EMBL/GenBank/DDBJ databases">
        <title>The complete genome of chromosome of Emticicia oligotrophica DSM 17448.</title>
        <authorList>
            <consortium name="US DOE Joint Genome Institute (JGI-PGF)"/>
            <person name="Lucas S."/>
            <person name="Han J."/>
            <person name="Lapidus A."/>
            <person name="Bruce D."/>
            <person name="Goodwin L."/>
            <person name="Pitluck S."/>
            <person name="Peters L."/>
            <person name="Kyrpides N."/>
            <person name="Mavromatis K."/>
            <person name="Ivanova N."/>
            <person name="Ovchinnikova G."/>
            <person name="Teshima H."/>
            <person name="Detter J.C."/>
            <person name="Tapia R."/>
            <person name="Han C."/>
            <person name="Land M."/>
            <person name="Hauser L."/>
            <person name="Markowitz V."/>
            <person name="Cheng J.-F."/>
            <person name="Hugenholtz P."/>
            <person name="Woyke T."/>
            <person name="Wu D."/>
            <person name="Tindall B."/>
            <person name="Pomrenke H."/>
            <person name="Brambilla E."/>
            <person name="Klenk H.-P."/>
            <person name="Eisen J.A."/>
        </authorList>
    </citation>
    <scope>NUCLEOTIDE SEQUENCE [LARGE SCALE GENOMIC DNA]</scope>
    <source>
        <strain evidence="3 4">DSM 17448</strain>
    </source>
</reference>
<dbReference type="RefSeq" id="WP_015029398.1">
    <property type="nucleotide sequence ID" value="NC_018748.1"/>
</dbReference>
<dbReference type="InterPro" id="IPR000873">
    <property type="entry name" value="AMP-dep_synth/lig_dom"/>
</dbReference>
<proteinExistence type="predicted"/>
<feature type="domain" description="AMP-dependent synthetase/ligase" evidence="1">
    <location>
        <begin position="9"/>
        <end position="365"/>
    </location>
</feature>
<sequence length="504" mass="56566">MLNISQLLTRNAQYRPNHLAFVFNDQRLTYRAFNASVNQLCHAFLSIGITKGSKVSTLLPNSFELYETYWACAKIGAVCVPNSPMLRGSGLINLLNDSDTDLVITNQSLMPYINEVRSELLCKNFWLTDSTQDSYKNYHQLKENKPTSEPPRVDIQNDDPYNIMYSSGTTGLPKGIVISHQVRALYGSLFANYFRMTPESVVMHSGSIVFNGSFLTLMPVMFVGGTYILLDHFDAHAVTEVIKQEKVTHTILVPSQIVSCLNLEEFNQENLQSLEYILSVGAPLLLEHKEELDRRAPNVFYELYGLTEGFMTILDKTEFRLKSGSVGAPPQFMEIKIVDDAGNELPNGQIGEIVGKSPLLMTGYYKNPEKTAEAIQDDWLFTGDVGYLDEDGYLFLTGRKKDLIISGGVNVYPVDIEEVIARHSSVENVSVFGVTHAEWGETPIAAVILKKGSTITAEEIKKFANDNLEARYQKVSDVFFVDDFPKNVAGKILKRELKDNYLKE</sequence>
<dbReference type="PROSITE" id="PS00455">
    <property type="entry name" value="AMP_BINDING"/>
    <property type="match status" value="1"/>
</dbReference>
<protein>
    <submittedName>
        <fullName evidence="3">AMP-dependent synthetase and ligase</fullName>
    </submittedName>
</protein>
<name>A0ABN4ANG7_EMTOG</name>
<evidence type="ECO:0000313" key="4">
    <source>
        <dbReference type="Proteomes" id="UP000002875"/>
    </source>
</evidence>